<dbReference type="EMBL" id="BBVC01000117">
    <property type="protein sequence ID" value="GAO99037.1"/>
    <property type="molecule type" value="Genomic_DNA"/>
</dbReference>
<keyword evidence="1" id="KW-1133">Transmembrane helix</keyword>
<keyword evidence="1" id="KW-0472">Membrane</keyword>
<evidence type="ECO:0000313" key="2">
    <source>
        <dbReference type="EMBL" id="GAO99037.1"/>
    </source>
</evidence>
<protein>
    <submittedName>
        <fullName evidence="2">Uncharacterized protein</fullName>
    </submittedName>
</protein>
<sequence length="72" mass="8717">MELQPSFKDFNGETFLLNLLKINIEVLFRKNKSLIRLNALFYNNIYNCLYNIIFIDLFVFLNYSECIIYYSD</sequence>
<comment type="caution">
    <text evidence="2">The sequence shown here is derived from an EMBL/GenBank/DDBJ whole genome shotgun (WGS) entry which is preliminary data.</text>
</comment>
<evidence type="ECO:0000256" key="1">
    <source>
        <dbReference type="SAM" id="Phobius"/>
    </source>
</evidence>
<feature type="transmembrane region" description="Helical" evidence="1">
    <location>
        <begin position="39"/>
        <end position="61"/>
    </location>
</feature>
<dbReference type="AlphaFoldDB" id="A0A0K8MEZ6"/>
<gene>
    <name evidence="2" type="ORF">Cva_01710</name>
</gene>
<proteinExistence type="predicted"/>
<reference evidence="2 3" key="1">
    <citation type="submission" date="2015-03" db="EMBL/GenBank/DDBJ databases">
        <title>Caedibacter varicaedens, whole genome shotgun sequence.</title>
        <authorList>
            <person name="Suzuki H."/>
            <person name="Dapper A.L."/>
            <person name="Gibson A.K."/>
            <person name="Jackson C."/>
            <person name="Lee H."/>
            <person name="Pejaver V.R."/>
            <person name="Doak T."/>
            <person name="Lynch M."/>
        </authorList>
    </citation>
    <scope>NUCLEOTIDE SEQUENCE [LARGE SCALE GENOMIC DNA]</scope>
</reference>
<accession>A0A0K8MEZ6</accession>
<name>A0A0K8MEZ6_9PROT</name>
<keyword evidence="3" id="KW-1185">Reference proteome</keyword>
<evidence type="ECO:0000313" key="3">
    <source>
        <dbReference type="Proteomes" id="UP000036771"/>
    </source>
</evidence>
<dbReference type="STRING" id="1629334.Cva_01710"/>
<organism evidence="2 3">
    <name type="scientific">Caedimonas varicaedens</name>
    <dbReference type="NCBI Taxonomy" id="1629334"/>
    <lineage>
        <taxon>Bacteria</taxon>
        <taxon>Pseudomonadati</taxon>
        <taxon>Pseudomonadota</taxon>
        <taxon>Alphaproteobacteria</taxon>
        <taxon>Holosporales</taxon>
        <taxon>Caedimonadaceae</taxon>
        <taxon>Caedimonas</taxon>
    </lineage>
</organism>
<keyword evidence="1" id="KW-0812">Transmembrane</keyword>
<dbReference type="Proteomes" id="UP000036771">
    <property type="component" value="Unassembled WGS sequence"/>
</dbReference>